<feature type="region of interest" description="Disordered" evidence="4">
    <location>
        <begin position="249"/>
        <end position="407"/>
    </location>
</feature>
<dbReference type="Gene3D" id="1.20.870.10">
    <property type="entry name" value="Son of sevenless (SoS) protein Chain: S domain 1"/>
    <property type="match status" value="1"/>
</dbReference>
<dbReference type="CDD" id="cd00155">
    <property type="entry name" value="RasGEF"/>
    <property type="match status" value="1"/>
</dbReference>
<dbReference type="PROSITE" id="PS50212">
    <property type="entry name" value="RASGEF_NTER"/>
    <property type="match status" value="1"/>
</dbReference>
<feature type="compositionally biased region" description="Low complexity" evidence="4">
    <location>
        <begin position="462"/>
        <end position="485"/>
    </location>
</feature>
<dbReference type="FunFam" id="1.10.840.10:FF:000009">
    <property type="entry name" value="rap guanine nucleotide exchange factor 1"/>
    <property type="match status" value="1"/>
</dbReference>
<evidence type="ECO:0000313" key="7">
    <source>
        <dbReference type="EMBL" id="CAL4093288.1"/>
    </source>
</evidence>
<dbReference type="GO" id="GO:0005085">
    <property type="term" value="F:guanyl-nucleotide exchange factor activity"/>
    <property type="evidence" value="ECO:0007669"/>
    <property type="project" value="UniProtKB-KW"/>
</dbReference>
<feature type="domain" description="N-terminal Ras-GEF" evidence="6">
    <location>
        <begin position="853"/>
        <end position="978"/>
    </location>
</feature>
<dbReference type="CDD" id="cd06224">
    <property type="entry name" value="REM"/>
    <property type="match status" value="1"/>
</dbReference>
<dbReference type="InterPro" id="IPR008937">
    <property type="entry name" value="Ras-like_GEF"/>
</dbReference>
<feature type="compositionally biased region" description="Basic and acidic residues" evidence="4">
    <location>
        <begin position="269"/>
        <end position="280"/>
    </location>
</feature>
<dbReference type="Pfam" id="PF00618">
    <property type="entry name" value="RasGEF_N"/>
    <property type="match status" value="1"/>
</dbReference>
<feature type="compositionally biased region" description="Polar residues" evidence="4">
    <location>
        <begin position="486"/>
        <end position="525"/>
    </location>
</feature>
<feature type="compositionally biased region" description="Low complexity" evidence="4">
    <location>
        <begin position="635"/>
        <end position="654"/>
    </location>
</feature>
<feature type="compositionally biased region" description="Polar residues" evidence="4">
    <location>
        <begin position="284"/>
        <end position="294"/>
    </location>
</feature>
<dbReference type="GO" id="GO:0005886">
    <property type="term" value="C:plasma membrane"/>
    <property type="evidence" value="ECO:0007669"/>
    <property type="project" value="TreeGrafter"/>
</dbReference>
<dbReference type="PANTHER" id="PTHR23113">
    <property type="entry name" value="GUANINE NUCLEOTIDE EXCHANGE FACTOR"/>
    <property type="match status" value="1"/>
</dbReference>
<dbReference type="InterPro" id="IPR019804">
    <property type="entry name" value="Ras_G-nucl-exch_fac_CS"/>
</dbReference>
<feature type="compositionally biased region" description="Polar residues" evidence="4">
    <location>
        <begin position="393"/>
        <end position="404"/>
    </location>
</feature>
<dbReference type="GO" id="GO:0007265">
    <property type="term" value="P:Ras protein signal transduction"/>
    <property type="evidence" value="ECO:0007669"/>
    <property type="project" value="TreeGrafter"/>
</dbReference>
<dbReference type="InterPro" id="IPR023578">
    <property type="entry name" value="Ras_GEF_dom_sf"/>
</dbReference>
<evidence type="ECO:0000256" key="4">
    <source>
        <dbReference type="SAM" id="MobiDB-lite"/>
    </source>
</evidence>
<protein>
    <recommendedName>
        <fullName evidence="2">CRK SH3-binding GNRP</fullName>
    </recommendedName>
</protein>
<name>A0AAV2QQL5_MEGNR</name>
<dbReference type="PROSITE" id="PS50009">
    <property type="entry name" value="RASGEF_CAT"/>
    <property type="match status" value="1"/>
</dbReference>
<dbReference type="InterPro" id="IPR001895">
    <property type="entry name" value="RASGEF_cat_dom"/>
</dbReference>
<feature type="region of interest" description="Disordered" evidence="4">
    <location>
        <begin position="462"/>
        <end position="540"/>
    </location>
</feature>
<evidence type="ECO:0000259" key="6">
    <source>
        <dbReference type="PROSITE" id="PS50212"/>
    </source>
</evidence>
<evidence type="ECO:0000259" key="5">
    <source>
        <dbReference type="PROSITE" id="PS50009"/>
    </source>
</evidence>
<dbReference type="AlphaFoldDB" id="A0AAV2QQL5"/>
<accession>A0AAV2QQL5</accession>
<evidence type="ECO:0000256" key="2">
    <source>
        <dbReference type="ARBA" id="ARBA00083313"/>
    </source>
</evidence>
<dbReference type="SMART" id="SM00229">
    <property type="entry name" value="RasGEFN"/>
    <property type="match status" value="1"/>
</dbReference>
<evidence type="ECO:0000313" key="8">
    <source>
        <dbReference type="Proteomes" id="UP001497623"/>
    </source>
</evidence>
<organism evidence="7 8">
    <name type="scientific">Meganyctiphanes norvegica</name>
    <name type="common">Northern krill</name>
    <name type="synonym">Thysanopoda norvegica</name>
    <dbReference type="NCBI Taxonomy" id="48144"/>
    <lineage>
        <taxon>Eukaryota</taxon>
        <taxon>Metazoa</taxon>
        <taxon>Ecdysozoa</taxon>
        <taxon>Arthropoda</taxon>
        <taxon>Crustacea</taxon>
        <taxon>Multicrustacea</taxon>
        <taxon>Malacostraca</taxon>
        <taxon>Eumalacostraca</taxon>
        <taxon>Eucarida</taxon>
        <taxon>Euphausiacea</taxon>
        <taxon>Euphausiidae</taxon>
        <taxon>Meganyctiphanes</taxon>
    </lineage>
</organism>
<proteinExistence type="predicted"/>
<evidence type="ECO:0000256" key="1">
    <source>
        <dbReference type="ARBA" id="ARBA00022658"/>
    </source>
</evidence>
<reference evidence="7 8" key="1">
    <citation type="submission" date="2024-05" db="EMBL/GenBank/DDBJ databases">
        <authorList>
            <person name="Wallberg A."/>
        </authorList>
    </citation>
    <scope>NUCLEOTIDE SEQUENCE [LARGE SCALE GENOMIC DNA]</scope>
</reference>
<dbReference type="InterPro" id="IPR000651">
    <property type="entry name" value="Ras-like_Gua-exchang_fac_N"/>
</dbReference>
<dbReference type="Gene3D" id="1.10.840.10">
    <property type="entry name" value="Ras guanine-nucleotide exchange factors catalytic domain"/>
    <property type="match status" value="1"/>
</dbReference>
<dbReference type="InterPro" id="IPR036964">
    <property type="entry name" value="RASGEF_cat_dom_sf"/>
</dbReference>
<keyword evidence="1 3" id="KW-0344">Guanine-nucleotide releasing factor</keyword>
<dbReference type="Proteomes" id="UP001497623">
    <property type="component" value="Unassembled WGS sequence"/>
</dbReference>
<feature type="domain" description="Ras-GEF" evidence="5">
    <location>
        <begin position="1003"/>
        <end position="1228"/>
    </location>
</feature>
<evidence type="ECO:0000256" key="3">
    <source>
        <dbReference type="PROSITE-ProRule" id="PRU00168"/>
    </source>
</evidence>
<dbReference type="EMBL" id="CAXKWB010009030">
    <property type="protein sequence ID" value="CAL4093288.1"/>
    <property type="molecule type" value="Genomic_DNA"/>
</dbReference>
<gene>
    <name evidence="7" type="ORF">MNOR_LOCUS14789</name>
</gene>
<sequence length="1234" mass="138174">MNLTIVMVNYVVVRQEFSAVPEWVKRWHSTEVLASLYGQEPDPLQRCLLHTFHRLPDTPKSSKRCLASRARSFKEDLLKFTGMKHTGPRGKIVKVEGRGGNETLQNKVAQVWRALSFYQSVVEKTIPDMLPGSATVVLEMILHLNAALKPCFANQDSSEVASVVVRVNHSLAELVRWSDQLQLHGEDTHHTATVQEVCRNVREAVENLVALAADKENLDLDTTCESVDNNNSITSHKSTPDYSDRIVETNNTNNHRNSLPEIKSLTPTEAKKFMTGDNPKKLTHSLSSDSIINNTEEESPPPKPPMLRHPSFGSCGDVAPPLPPKKNSRGKNNSSPENGMGSPVTHSTPISSGEWGTAMRHTRTVTGGDWGANTGTRHSAGSSTLASHDESLDQVSPASSLDSMNHSHDDLIMNHPTMGTYSGDFVRALQSNCLQQYAQQRVTHPIINYPEQFYADSELSSLQSMDSGSTSSGYQSISSQTYTSLGHSSSSTTIQESHRQQSQAIFRVQETTSSSSQVDSNTMTLTVPPPLPEKRGTRQVRKPIDRIPSQYDNVHDIIGIGRPSGALSEDTTDGEHVELRRQRVQNYSSASSSMWASGAIYSNGTVERRHKSGGDPSPELPPKKTSSGPGHLINSNSSSSSSVSSGISCTSSSSPGGGGSVLHVAHHRREVYSEHSYTQGDGNPPPLPPKKKHGIAEYMACIGPYGEPNINEIVRHSDYMVQYYDSDWSTDRFGTPWETSRYASVIEGMEHLRIHPPALPPKQKLRSIEAPPTKPALTAAPQRLPLTYKNIQSTASDNNTHLPVVPVETVSIAVSSQHKQEELEPEEEVEEEETLLDLLDVREFLVVKKETDDGPEIKGGSPDALVVHASKANKNDFLYQEAFLTTYRTFVEPPELVTKLLYRYHKFTRCTSDMDKQKASRNAFSLLVRVVDDLTVSDLTKDVLATLTDFEYELLCCGDLLLARALRRKIVEKLEARKRYLAPRENLTTLGVSTKQASLLDFKSHDIAEQMTLLDAELFQIMEIPEVLTWSREQSEEKSPNLTTFTEHFNKMSYWARSRILDQEDARDREKYVMKFIKIMKHLRKVNNFNSYLAILSALDSAPVRRLEWQRNIVDGLKEYCALIDSSSSFRAYRQALAETTPPCIPYIGLILQDLTFVHIGNPDLSPDKTVNFSKRWQLFNILDNMKRFKKCQYQFKKNEKIIEFFNNFDDHLQEDALWSISEDIKPRPTKNKS</sequence>
<dbReference type="Pfam" id="PF00617">
    <property type="entry name" value="RasGEF"/>
    <property type="match status" value="1"/>
</dbReference>
<feature type="compositionally biased region" description="Polar residues" evidence="4">
    <location>
        <begin position="373"/>
        <end position="386"/>
    </location>
</feature>
<dbReference type="SUPFAM" id="SSF48366">
    <property type="entry name" value="Ras GEF"/>
    <property type="match status" value="1"/>
</dbReference>
<dbReference type="PROSITE" id="PS00720">
    <property type="entry name" value="RASGEF"/>
    <property type="match status" value="1"/>
</dbReference>
<dbReference type="PANTHER" id="PTHR23113:SF224">
    <property type="entry name" value="RAP GUANINE NUCLEOTIDE EXCHANGE FACTOR 1"/>
    <property type="match status" value="1"/>
</dbReference>
<feature type="region of interest" description="Disordered" evidence="4">
    <location>
        <begin position="606"/>
        <end position="661"/>
    </location>
</feature>
<keyword evidence="8" id="KW-1185">Reference proteome</keyword>
<dbReference type="SMART" id="SM00147">
    <property type="entry name" value="RasGEF"/>
    <property type="match status" value="1"/>
</dbReference>
<comment type="caution">
    <text evidence="7">The sequence shown here is derived from an EMBL/GenBank/DDBJ whole genome shotgun (WGS) entry which is preliminary data.</text>
</comment>